<evidence type="ECO:0000313" key="4">
    <source>
        <dbReference type="Proteomes" id="UP001152422"/>
    </source>
</evidence>
<dbReference type="AlphaFoldDB" id="A0A9X4R1C9"/>
<comment type="caution">
    <text evidence="3">The sequence shown here is derived from an EMBL/GenBank/DDBJ whole genome shotgun (WGS) entry which is preliminary data.</text>
</comment>
<dbReference type="RefSeq" id="WP_241957365.1">
    <property type="nucleotide sequence ID" value="NZ_JAMBPY010000008.1"/>
</dbReference>
<proteinExistence type="predicted"/>
<name>A0A9X4R1C9_9STAP</name>
<dbReference type="Gene3D" id="3.90.1720.10">
    <property type="entry name" value="endopeptidase domain like (from Nostoc punctiforme)"/>
    <property type="match status" value="1"/>
</dbReference>
<organism evidence="3 4">
    <name type="scientific">Staphylococcus equorum</name>
    <dbReference type="NCBI Taxonomy" id="246432"/>
    <lineage>
        <taxon>Bacteria</taxon>
        <taxon>Bacillati</taxon>
        <taxon>Bacillota</taxon>
        <taxon>Bacilli</taxon>
        <taxon>Bacillales</taxon>
        <taxon>Staphylococcaceae</taxon>
        <taxon>Staphylococcus</taxon>
    </lineage>
</organism>
<feature type="region of interest" description="Disordered" evidence="1">
    <location>
        <begin position="182"/>
        <end position="286"/>
    </location>
</feature>
<dbReference type="Proteomes" id="UP001152422">
    <property type="component" value="Unassembled WGS sequence"/>
</dbReference>
<evidence type="ECO:0000313" key="3">
    <source>
        <dbReference type="EMBL" id="MDG0847047.1"/>
    </source>
</evidence>
<dbReference type="EMBL" id="JAMBQA010000008">
    <property type="protein sequence ID" value="MDG0847047.1"/>
    <property type="molecule type" value="Genomic_DNA"/>
</dbReference>
<dbReference type="InterPro" id="IPR007921">
    <property type="entry name" value="CHAP_dom"/>
</dbReference>
<accession>A0A9X4R1C9</accession>
<sequence length="459" mass="49238">MKHNAEYKARSPKWIKGFCSLALIASICIQDYTPVENSKSNIANASNLPVIDTQFTCSVDGKESGDSDSTDISPKDTNIDMKKFKKVYEKNAKGGAFDGKTEMIIKVADEAKVPPLLMAAIVAHESQWGKAPNATKQKNPMSVMGSATIHDTQYDTVEEGLKAGAKNLYSGYIKEGLDTPKKIQPKYAPTENATNDPEGSNNNWLPTVESIMKSLGGESDLKSSSTSSKDDKDDDKESEGASSADSSNDTATTNPCEEEEDKGKSSDDAGTAKGGDSVKANGKSGKKIAGQWTYDEIPSKYKKYIKIPKFDEKFLDKPGNNFANTGFIGECTELTWAYMNQMHGQGQPADDGSITNGERVHEVYKAKGAKTTHNPTVGYGFSSKPPFALASIPGIGHTGVVAGVLPDGKFIIAQYNVPPDPAPSRTVLYSVIDGVPEDAGDNLIFFSGINGHTKVKGMK</sequence>
<dbReference type="Pfam" id="PF05257">
    <property type="entry name" value="CHAP"/>
    <property type="match status" value="1"/>
</dbReference>
<protein>
    <submittedName>
        <fullName evidence="3">Glucosaminidase domain-containing protein</fullName>
    </submittedName>
</protein>
<feature type="compositionally biased region" description="Polar residues" evidence="1">
    <location>
        <begin position="191"/>
        <end position="205"/>
    </location>
</feature>
<feature type="compositionally biased region" description="Low complexity" evidence="1">
    <location>
        <begin position="240"/>
        <end position="254"/>
    </location>
</feature>
<evidence type="ECO:0000259" key="2">
    <source>
        <dbReference type="Pfam" id="PF05257"/>
    </source>
</evidence>
<feature type="domain" description="Peptidase C51" evidence="2">
    <location>
        <begin position="326"/>
        <end position="416"/>
    </location>
</feature>
<feature type="compositionally biased region" description="Low complexity" evidence="1">
    <location>
        <begin position="216"/>
        <end position="227"/>
    </location>
</feature>
<evidence type="ECO:0000256" key="1">
    <source>
        <dbReference type="SAM" id="MobiDB-lite"/>
    </source>
</evidence>
<reference evidence="3" key="1">
    <citation type="submission" date="2022-05" db="EMBL/GenBank/DDBJ databases">
        <title>Comparative genomics of Staphylococcus equorum isolates.</title>
        <authorList>
            <person name="Luelf R.H."/>
        </authorList>
    </citation>
    <scope>NUCLEOTIDE SEQUENCE</scope>
    <source>
        <strain evidence="3">TMW 2.2497</strain>
    </source>
</reference>
<gene>
    <name evidence="3" type="ORF">M4L89_12490</name>
</gene>
<keyword evidence="4" id="KW-1185">Reference proteome</keyword>